<dbReference type="Proteomes" id="UP001302719">
    <property type="component" value="Chromosome"/>
</dbReference>
<evidence type="ECO:0000313" key="2">
    <source>
        <dbReference type="EMBL" id="WNM56801.1"/>
    </source>
</evidence>
<feature type="compositionally biased region" description="Polar residues" evidence="1">
    <location>
        <begin position="73"/>
        <end position="95"/>
    </location>
</feature>
<reference evidence="2 3" key="1">
    <citation type="submission" date="2023-01" db="EMBL/GenBank/DDBJ databases">
        <title>Cultivation and genomic characterization of new, ubiquitous marine nitrite-oxidizing bacteria from the Nitrospirales.</title>
        <authorList>
            <person name="Mueller A.J."/>
            <person name="Daebeler A."/>
            <person name="Herbold C.W."/>
            <person name="Kirkegaard R.H."/>
            <person name="Daims H."/>
        </authorList>
    </citation>
    <scope>NUCLEOTIDE SEQUENCE [LARGE SCALE GENOMIC DNA]</scope>
    <source>
        <strain evidence="2 3">VA</strain>
    </source>
</reference>
<dbReference type="KEGG" id="nall:PP769_12530"/>
<name>A0AA96GFG2_9BACT</name>
<evidence type="ECO:0000313" key="3">
    <source>
        <dbReference type="Proteomes" id="UP001302719"/>
    </source>
</evidence>
<dbReference type="RefSeq" id="WP_312640591.1">
    <property type="nucleotide sequence ID" value="NZ_CP116967.1"/>
</dbReference>
<evidence type="ECO:0000256" key="1">
    <source>
        <dbReference type="SAM" id="MobiDB-lite"/>
    </source>
</evidence>
<dbReference type="EMBL" id="CP116967">
    <property type="protein sequence ID" value="WNM56801.1"/>
    <property type="molecule type" value="Genomic_DNA"/>
</dbReference>
<feature type="region of interest" description="Disordered" evidence="1">
    <location>
        <begin position="70"/>
        <end position="95"/>
    </location>
</feature>
<protein>
    <submittedName>
        <fullName evidence="2">Uncharacterized protein</fullName>
    </submittedName>
</protein>
<organism evidence="2 3">
    <name type="scientific">Candidatus Nitrospira allomarina</name>
    <dbReference type="NCBI Taxonomy" id="3020900"/>
    <lineage>
        <taxon>Bacteria</taxon>
        <taxon>Pseudomonadati</taxon>
        <taxon>Nitrospirota</taxon>
        <taxon>Nitrospiria</taxon>
        <taxon>Nitrospirales</taxon>
        <taxon>Nitrospiraceae</taxon>
        <taxon>Nitrospira</taxon>
    </lineage>
</organism>
<gene>
    <name evidence="2" type="ORF">PP769_12530</name>
</gene>
<accession>A0AA96GFG2</accession>
<keyword evidence="3" id="KW-1185">Reference proteome</keyword>
<dbReference type="AlphaFoldDB" id="A0AA96GFG2"/>
<sequence>MDRLASLQADRLLLDAKKAILQDQHRRFQDLQLEGRWDEAWKQLHVTLACAADLLKDSVSMLEQVVAKKKLPPSTSTDQSPGFNDSINQNPPSTH</sequence>
<proteinExistence type="predicted"/>